<name>A0A2Y9BKQ7_9FIRM</name>
<evidence type="ECO:0000313" key="1">
    <source>
        <dbReference type="EMBL" id="PWJ19414.1"/>
    </source>
</evidence>
<comment type="caution">
    <text evidence="1">The sequence shown here is derived from an EMBL/GenBank/DDBJ whole genome shotgun (WGS) entry which is preliminary data.</text>
</comment>
<reference evidence="1 2" key="1">
    <citation type="submission" date="2018-05" db="EMBL/GenBank/DDBJ databases">
        <title>The Hungate 1000. A catalogue of reference genomes from the rumen microbiome.</title>
        <authorList>
            <person name="Kelly W."/>
        </authorList>
    </citation>
    <scope>NUCLEOTIDE SEQUENCE [LARGE SCALE GENOMIC DNA]</scope>
    <source>
        <strain evidence="1 2">NLAE-zl-C242</strain>
    </source>
</reference>
<dbReference type="OrthoDB" id="1822027at2"/>
<organism evidence="1 2">
    <name type="scientific">Faecalicatena orotica</name>
    <dbReference type="NCBI Taxonomy" id="1544"/>
    <lineage>
        <taxon>Bacteria</taxon>
        <taxon>Bacillati</taxon>
        <taxon>Bacillota</taxon>
        <taxon>Clostridia</taxon>
        <taxon>Lachnospirales</taxon>
        <taxon>Lachnospiraceae</taxon>
        <taxon>Faecalicatena</taxon>
    </lineage>
</organism>
<evidence type="ECO:0000313" key="2">
    <source>
        <dbReference type="Proteomes" id="UP000245845"/>
    </source>
</evidence>
<accession>A0A2Y9BKQ7</accession>
<proteinExistence type="predicted"/>
<dbReference type="Proteomes" id="UP000245845">
    <property type="component" value="Unassembled WGS sequence"/>
</dbReference>
<protein>
    <submittedName>
        <fullName evidence="1">Uncharacterized protein</fullName>
    </submittedName>
</protein>
<dbReference type="AlphaFoldDB" id="A0A2Y9BKQ7"/>
<dbReference type="RefSeq" id="WP_109733852.1">
    <property type="nucleotide sequence ID" value="NZ_BAAACK010000005.1"/>
</dbReference>
<dbReference type="EMBL" id="QGDL01000023">
    <property type="protein sequence ID" value="PWJ19414.1"/>
    <property type="molecule type" value="Genomic_DNA"/>
</dbReference>
<keyword evidence="2" id="KW-1185">Reference proteome</keyword>
<gene>
    <name evidence="1" type="ORF">A8806_1233</name>
</gene>
<sequence length="115" mass="13273">MEWFGLVALCLVFCYSSYPGKVKRLEAAVKRLEKKQKGENYMSKLISELVSKDCKIKSDDALQLVGNTELNCFVLDADDEWIKVRFVDRKKNQIIKLLRIENISEVEIIDEQGSL</sequence>